<evidence type="ECO:0000313" key="9">
    <source>
        <dbReference type="EMBL" id="KFK25882.1"/>
    </source>
</evidence>
<keyword evidence="5" id="KW-0295">Fungicide</keyword>
<evidence type="ECO:0000256" key="4">
    <source>
        <dbReference type="ARBA" id="ARBA00022529"/>
    </source>
</evidence>
<dbReference type="OMA" id="KGGGCQP"/>
<name>A0A087G7N0_ARAAL</name>
<dbReference type="PANTHER" id="PTHR34453:SF8">
    <property type="entry name" value="DEFENSIN-LIKE PROTEIN 24"/>
    <property type="match status" value="1"/>
</dbReference>
<dbReference type="Proteomes" id="UP000029120">
    <property type="component" value="Chromosome 8"/>
</dbReference>
<dbReference type="GO" id="GO:0005576">
    <property type="term" value="C:extracellular region"/>
    <property type="evidence" value="ECO:0007669"/>
    <property type="project" value="UniProtKB-SubCell"/>
</dbReference>
<dbReference type="PANTHER" id="PTHR34453">
    <property type="entry name" value="DEFENSIN-LIKE (DEFL) FAMILY PROTEIN-RELATED"/>
    <property type="match status" value="1"/>
</dbReference>
<proteinExistence type="inferred from homology"/>
<comment type="subcellular location">
    <subcellularLocation>
        <location evidence="1">Secreted</location>
    </subcellularLocation>
</comment>
<sequence>MVDPKFVLFAFLALTILLSGAEAREIIWPGNKANPMCCTNQLQFGVCDSKEDDQRCEQFCLNGCTLNKGGGCQPTHTGTVCQCYCSH</sequence>
<keyword evidence="10" id="KW-1185">Reference proteome</keyword>
<evidence type="ECO:0000256" key="1">
    <source>
        <dbReference type="ARBA" id="ARBA00004613"/>
    </source>
</evidence>
<gene>
    <name evidence="9" type="ordered locus">AALP_Aa8g174600</name>
</gene>
<feature type="chain" id="PRO_5001821676" description="Knottin scorpion toxin-like domain-containing protein" evidence="8">
    <location>
        <begin position="24"/>
        <end position="87"/>
    </location>
</feature>
<dbReference type="Gramene" id="KFK25882">
    <property type="protein sequence ID" value="KFK25882"/>
    <property type="gene ID" value="AALP_AA8G174600"/>
</dbReference>
<evidence type="ECO:0008006" key="11">
    <source>
        <dbReference type="Google" id="ProtNLM"/>
    </source>
</evidence>
<evidence type="ECO:0000256" key="3">
    <source>
        <dbReference type="ARBA" id="ARBA00022525"/>
    </source>
</evidence>
<evidence type="ECO:0000256" key="5">
    <source>
        <dbReference type="ARBA" id="ARBA00022577"/>
    </source>
</evidence>
<evidence type="ECO:0000313" key="10">
    <source>
        <dbReference type="Proteomes" id="UP000029120"/>
    </source>
</evidence>
<comment type="similarity">
    <text evidence="2">Belongs to the DEFL family.</text>
</comment>
<dbReference type="AlphaFoldDB" id="A0A087G7N0"/>
<dbReference type="OrthoDB" id="1028959at2759"/>
<keyword evidence="3" id="KW-0964">Secreted</keyword>
<dbReference type="GO" id="GO:0050832">
    <property type="term" value="P:defense response to fungus"/>
    <property type="evidence" value="ECO:0007669"/>
    <property type="project" value="UniProtKB-KW"/>
</dbReference>
<organism evidence="9 10">
    <name type="scientific">Arabis alpina</name>
    <name type="common">Alpine rock-cress</name>
    <dbReference type="NCBI Taxonomy" id="50452"/>
    <lineage>
        <taxon>Eukaryota</taxon>
        <taxon>Viridiplantae</taxon>
        <taxon>Streptophyta</taxon>
        <taxon>Embryophyta</taxon>
        <taxon>Tracheophyta</taxon>
        <taxon>Spermatophyta</taxon>
        <taxon>Magnoliopsida</taxon>
        <taxon>eudicotyledons</taxon>
        <taxon>Gunneridae</taxon>
        <taxon>Pentapetalae</taxon>
        <taxon>rosids</taxon>
        <taxon>malvids</taxon>
        <taxon>Brassicales</taxon>
        <taxon>Brassicaceae</taxon>
        <taxon>Arabideae</taxon>
        <taxon>Arabis</taxon>
    </lineage>
</organism>
<dbReference type="Pfam" id="PF10868">
    <property type="entry name" value="Defensin_like"/>
    <property type="match status" value="1"/>
</dbReference>
<protein>
    <recommendedName>
        <fullName evidence="11">Knottin scorpion toxin-like domain-containing protein</fullName>
    </recommendedName>
</protein>
<evidence type="ECO:0000256" key="7">
    <source>
        <dbReference type="ARBA" id="ARBA00022821"/>
    </source>
</evidence>
<dbReference type="InterPro" id="IPR022618">
    <property type="entry name" value="Defensin-like_20-28"/>
</dbReference>
<keyword evidence="6 8" id="KW-0732">Signal</keyword>
<reference evidence="10" key="1">
    <citation type="journal article" date="2015" name="Nat. Plants">
        <title>Genome expansion of Arabis alpina linked with retrotransposition and reduced symmetric DNA methylation.</title>
        <authorList>
            <person name="Willing E.M."/>
            <person name="Rawat V."/>
            <person name="Mandakova T."/>
            <person name="Maumus F."/>
            <person name="James G.V."/>
            <person name="Nordstroem K.J."/>
            <person name="Becker C."/>
            <person name="Warthmann N."/>
            <person name="Chica C."/>
            <person name="Szarzynska B."/>
            <person name="Zytnicki M."/>
            <person name="Albani M.C."/>
            <person name="Kiefer C."/>
            <person name="Bergonzi S."/>
            <person name="Castaings L."/>
            <person name="Mateos J.L."/>
            <person name="Berns M.C."/>
            <person name="Bujdoso N."/>
            <person name="Piofczyk T."/>
            <person name="de Lorenzo L."/>
            <person name="Barrero-Sicilia C."/>
            <person name="Mateos I."/>
            <person name="Piednoel M."/>
            <person name="Hagmann J."/>
            <person name="Chen-Min-Tao R."/>
            <person name="Iglesias-Fernandez R."/>
            <person name="Schuster S.C."/>
            <person name="Alonso-Blanco C."/>
            <person name="Roudier F."/>
            <person name="Carbonero P."/>
            <person name="Paz-Ares J."/>
            <person name="Davis S.J."/>
            <person name="Pecinka A."/>
            <person name="Quesneville H."/>
            <person name="Colot V."/>
            <person name="Lysak M.A."/>
            <person name="Weigel D."/>
            <person name="Coupland G."/>
            <person name="Schneeberger K."/>
        </authorList>
    </citation>
    <scope>NUCLEOTIDE SEQUENCE [LARGE SCALE GENOMIC DNA]</scope>
    <source>
        <strain evidence="10">cv. Pajares</strain>
    </source>
</reference>
<evidence type="ECO:0000256" key="8">
    <source>
        <dbReference type="SAM" id="SignalP"/>
    </source>
</evidence>
<dbReference type="GO" id="GO:0031640">
    <property type="term" value="P:killing of cells of another organism"/>
    <property type="evidence" value="ECO:0007669"/>
    <property type="project" value="UniProtKB-KW"/>
</dbReference>
<feature type="signal peptide" evidence="8">
    <location>
        <begin position="1"/>
        <end position="23"/>
    </location>
</feature>
<accession>A0A087G7N0</accession>
<keyword evidence="7" id="KW-0611">Plant defense</keyword>
<keyword evidence="4" id="KW-0929">Antimicrobial</keyword>
<evidence type="ECO:0000256" key="6">
    <source>
        <dbReference type="ARBA" id="ARBA00022729"/>
    </source>
</evidence>
<dbReference type="EMBL" id="CM002876">
    <property type="protein sequence ID" value="KFK25882.1"/>
    <property type="molecule type" value="Genomic_DNA"/>
</dbReference>
<evidence type="ECO:0000256" key="2">
    <source>
        <dbReference type="ARBA" id="ARBA00006722"/>
    </source>
</evidence>